<protein>
    <recommendedName>
        <fullName evidence="6">J domain-containing protein</fullName>
    </recommendedName>
</protein>
<dbReference type="SMART" id="SM00271">
    <property type="entry name" value="DnaJ"/>
    <property type="match status" value="1"/>
</dbReference>
<comment type="subcellular location">
    <subcellularLocation>
        <location evidence="1">Endoplasmic reticulum</location>
    </subcellularLocation>
</comment>
<gene>
    <name evidence="7" type="ORF">A6048_13670</name>
</gene>
<evidence type="ECO:0000256" key="1">
    <source>
        <dbReference type="ARBA" id="ARBA00004240"/>
    </source>
</evidence>
<dbReference type="GO" id="GO:0034975">
    <property type="term" value="P:protein folding in endoplasmic reticulum"/>
    <property type="evidence" value="ECO:0007669"/>
    <property type="project" value="TreeGrafter"/>
</dbReference>
<reference evidence="7 8" key="1">
    <citation type="submission" date="2016-04" db="EMBL/GenBank/DDBJ databases">
        <title>Complete genome sequence of the haloalkaliphilic hydrocarbon-degrading bacterium Dietzia psychralcaliphila ILA-1T, isolated from a drain of a fish product-processing plant.</title>
        <authorList>
            <person name="Zhao J."/>
            <person name="Hu B."/>
            <person name="Geng S."/>
            <person name="Nie Y."/>
            <person name="Tang Y."/>
        </authorList>
    </citation>
    <scope>NUCLEOTIDE SEQUENCE [LARGE SCALE GENOMIC DNA]</scope>
    <source>
        <strain evidence="7 8">ILA-1</strain>
    </source>
</reference>
<dbReference type="InterPro" id="IPR019734">
    <property type="entry name" value="TPR_rpt"/>
</dbReference>
<dbReference type="Pfam" id="PF00226">
    <property type="entry name" value="DnaJ"/>
    <property type="match status" value="1"/>
</dbReference>
<evidence type="ECO:0000313" key="8">
    <source>
        <dbReference type="Proteomes" id="UP000244903"/>
    </source>
</evidence>
<dbReference type="CDD" id="cd06257">
    <property type="entry name" value="DnaJ"/>
    <property type="match status" value="1"/>
</dbReference>
<dbReference type="RefSeq" id="WP_107745866.1">
    <property type="nucleotide sequence ID" value="NZ_CP015453.1"/>
</dbReference>
<evidence type="ECO:0000256" key="5">
    <source>
        <dbReference type="SAM" id="Phobius"/>
    </source>
</evidence>
<dbReference type="PROSITE" id="PS50005">
    <property type="entry name" value="TPR"/>
    <property type="match status" value="1"/>
</dbReference>
<dbReference type="PANTHER" id="PTHR44140">
    <property type="entry name" value="LD25575P"/>
    <property type="match status" value="1"/>
</dbReference>
<dbReference type="AlphaFoldDB" id="A0AAD0JR41"/>
<evidence type="ECO:0000313" key="7">
    <source>
        <dbReference type="EMBL" id="AWH96365.1"/>
    </source>
</evidence>
<proteinExistence type="predicted"/>
<dbReference type="Gene3D" id="1.25.40.10">
    <property type="entry name" value="Tetratricopeptide repeat domain"/>
    <property type="match status" value="1"/>
</dbReference>
<dbReference type="SUPFAM" id="SSF48452">
    <property type="entry name" value="TPR-like"/>
    <property type="match status" value="1"/>
</dbReference>
<evidence type="ECO:0000256" key="4">
    <source>
        <dbReference type="PROSITE-ProRule" id="PRU00339"/>
    </source>
</evidence>
<organism evidence="7 8">
    <name type="scientific">Dietzia psychralcaliphila</name>
    <dbReference type="NCBI Taxonomy" id="139021"/>
    <lineage>
        <taxon>Bacteria</taxon>
        <taxon>Bacillati</taxon>
        <taxon>Actinomycetota</taxon>
        <taxon>Actinomycetes</taxon>
        <taxon>Mycobacteriales</taxon>
        <taxon>Dietziaceae</taxon>
        <taxon>Dietzia</taxon>
    </lineage>
</organism>
<feature type="repeat" description="TPR" evidence="4">
    <location>
        <begin position="160"/>
        <end position="193"/>
    </location>
</feature>
<evidence type="ECO:0000256" key="3">
    <source>
        <dbReference type="ARBA" id="ARBA00022824"/>
    </source>
</evidence>
<dbReference type="InterPro" id="IPR036869">
    <property type="entry name" value="J_dom_sf"/>
</dbReference>
<keyword evidence="5" id="KW-0812">Transmembrane</keyword>
<keyword evidence="2" id="KW-0732">Signal</keyword>
<keyword evidence="5" id="KW-0472">Membrane</keyword>
<dbReference type="InterPro" id="IPR051727">
    <property type="entry name" value="DnaJ_C3_Co-chaperones"/>
</dbReference>
<dbReference type="Proteomes" id="UP000244903">
    <property type="component" value="Chromosome"/>
</dbReference>
<evidence type="ECO:0000259" key="6">
    <source>
        <dbReference type="PROSITE" id="PS50076"/>
    </source>
</evidence>
<dbReference type="GO" id="GO:0051787">
    <property type="term" value="F:misfolded protein binding"/>
    <property type="evidence" value="ECO:0007669"/>
    <property type="project" value="TreeGrafter"/>
</dbReference>
<keyword evidence="5" id="KW-1133">Transmembrane helix</keyword>
<keyword evidence="4" id="KW-0802">TPR repeat</keyword>
<keyword evidence="8" id="KW-1185">Reference proteome</keyword>
<name>A0AAD0JR41_9ACTN</name>
<dbReference type="InterPro" id="IPR011990">
    <property type="entry name" value="TPR-like_helical_dom_sf"/>
</dbReference>
<feature type="domain" description="J" evidence="6">
    <location>
        <begin position="6"/>
        <end position="75"/>
    </location>
</feature>
<dbReference type="Gene3D" id="1.10.287.110">
    <property type="entry name" value="DnaJ domain"/>
    <property type="match status" value="1"/>
</dbReference>
<dbReference type="EMBL" id="CP015453">
    <property type="protein sequence ID" value="AWH96365.1"/>
    <property type="molecule type" value="Genomic_DNA"/>
</dbReference>
<dbReference type="PANTHER" id="PTHR44140:SF2">
    <property type="entry name" value="LD25575P"/>
    <property type="match status" value="1"/>
</dbReference>
<accession>A0AAD0JR41</accession>
<feature type="transmembrane region" description="Helical" evidence="5">
    <location>
        <begin position="318"/>
        <end position="345"/>
    </location>
</feature>
<dbReference type="PROSITE" id="PS50076">
    <property type="entry name" value="DNAJ_2"/>
    <property type="match status" value="1"/>
</dbReference>
<dbReference type="SUPFAM" id="SSF46565">
    <property type="entry name" value="Chaperone J-domain"/>
    <property type="match status" value="1"/>
</dbReference>
<dbReference type="GO" id="GO:0051087">
    <property type="term" value="F:protein-folding chaperone binding"/>
    <property type="evidence" value="ECO:0007669"/>
    <property type="project" value="TreeGrafter"/>
</dbReference>
<dbReference type="InterPro" id="IPR001623">
    <property type="entry name" value="DnaJ_domain"/>
</dbReference>
<sequence length="368" mass="40951">MAVKVDYYALLDIPRDADEDQITAAYKGKSREWRKVTNSPDLSRRQEAETWMARLKEAHQILKDPAQRQAYDRELTTQGVQQEDSSPRGDGAIDWVEEARGALSRGDYHSAAYAAREATHTIGNSADSWMLRARASSGLGQDRDALYEARQATQIAANDPEAYFQLGMVQEKLRDFGDALTSYETCMRLDQSAPQYLVAVANIMSNNGQLAHALSLMKSSLERFAGNQLVGDYYALLLVQQAEAIPSVNSRGRYMITNEAEIQTMRPLIAEARHYNSDQETTKHLDGIDVFLNRAEERTFSVPADGLLGQAAILFSPLIILIVAGMIGILWLGFLVAIAAGFVVYKVSWVPRYKSNDRDTLAKAAISY</sequence>
<dbReference type="SMART" id="SM00028">
    <property type="entry name" value="TPR"/>
    <property type="match status" value="2"/>
</dbReference>
<dbReference type="KEGG" id="dpc:A6048_13670"/>
<evidence type="ECO:0000256" key="2">
    <source>
        <dbReference type="ARBA" id="ARBA00022729"/>
    </source>
</evidence>
<keyword evidence="3" id="KW-0256">Endoplasmic reticulum</keyword>